<dbReference type="EMBL" id="PDCK01000045">
    <property type="protein sequence ID" value="PRQ21338.1"/>
    <property type="molecule type" value="Genomic_DNA"/>
</dbReference>
<accession>A0A2P6PHF5</accession>
<organism evidence="1 2">
    <name type="scientific">Rosa chinensis</name>
    <name type="common">China rose</name>
    <dbReference type="NCBI Taxonomy" id="74649"/>
    <lineage>
        <taxon>Eukaryota</taxon>
        <taxon>Viridiplantae</taxon>
        <taxon>Streptophyta</taxon>
        <taxon>Embryophyta</taxon>
        <taxon>Tracheophyta</taxon>
        <taxon>Spermatophyta</taxon>
        <taxon>Magnoliopsida</taxon>
        <taxon>eudicotyledons</taxon>
        <taxon>Gunneridae</taxon>
        <taxon>Pentapetalae</taxon>
        <taxon>rosids</taxon>
        <taxon>fabids</taxon>
        <taxon>Rosales</taxon>
        <taxon>Rosaceae</taxon>
        <taxon>Rosoideae</taxon>
        <taxon>Rosoideae incertae sedis</taxon>
        <taxon>Rosa</taxon>
    </lineage>
</organism>
<dbReference type="Proteomes" id="UP000238479">
    <property type="component" value="Chromosome 7"/>
</dbReference>
<reference evidence="1 2" key="1">
    <citation type="journal article" date="2018" name="Nat. Genet.">
        <title>The Rosa genome provides new insights in the design of modern roses.</title>
        <authorList>
            <person name="Bendahmane M."/>
        </authorList>
    </citation>
    <scope>NUCLEOTIDE SEQUENCE [LARGE SCALE GENOMIC DNA]</scope>
    <source>
        <strain evidence="2">cv. Old Blush</strain>
    </source>
</reference>
<protein>
    <submittedName>
        <fullName evidence="1">Uncharacterized protein</fullName>
    </submittedName>
</protein>
<comment type="caution">
    <text evidence="1">The sequence shown here is derived from an EMBL/GenBank/DDBJ whole genome shotgun (WGS) entry which is preliminary data.</text>
</comment>
<dbReference type="AlphaFoldDB" id="A0A2P6PHF5"/>
<gene>
    <name evidence="1" type="ORF">RchiOBHm_Chr7g0238101</name>
</gene>
<evidence type="ECO:0000313" key="2">
    <source>
        <dbReference type="Proteomes" id="UP000238479"/>
    </source>
</evidence>
<evidence type="ECO:0000313" key="1">
    <source>
        <dbReference type="EMBL" id="PRQ21338.1"/>
    </source>
</evidence>
<proteinExistence type="predicted"/>
<sequence>MRYFSRIEYQTGLPVLDMWPWFDKLPKVKPLPAYLNNRVRLSVAIMLCDT</sequence>
<keyword evidence="2" id="KW-1185">Reference proteome</keyword>
<name>A0A2P6PHF5_ROSCH</name>
<dbReference type="Gramene" id="PRQ21338">
    <property type="protein sequence ID" value="PRQ21338"/>
    <property type="gene ID" value="RchiOBHm_Chr7g0238101"/>
</dbReference>